<dbReference type="AlphaFoldDB" id="A0A3D9YTG3"/>
<evidence type="ECO:0000256" key="3">
    <source>
        <dbReference type="ARBA" id="ARBA00022448"/>
    </source>
</evidence>
<comment type="similarity">
    <text evidence="2">Belongs to the binding-protein-dependent transport system permease family. HisMQ subfamily.</text>
</comment>
<feature type="transmembrane region" description="Helical" evidence="8">
    <location>
        <begin position="159"/>
        <end position="186"/>
    </location>
</feature>
<dbReference type="OrthoDB" id="9771188at2"/>
<keyword evidence="4" id="KW-1003">Cell membrane</keyword>
<evidence type="ECO:0000256" key="5">
    <source>
        <dbReference type="ARBA" id="ARBA00022692"/>
    </source>
</evidence>
<dbReference type="GO" id="GO:0043190">
    <property type="term" value="C:ATP-binding cassette (ABC) transporter complex"/>
    <property type="evidence" value="ECO:0007669"/>
    <property type="project" value="InterPro"/>
</dbReference>
<dbReference type="InterPro" id="IPR043429">
    <property type="entry name" value="ArtM/GltK/GlnP/TcyL/YhdX-like"/>
</dbReference>
<dbReference type="InterPro" id="IPR000515">
    <property type="entry name" value="MetI-like"/>
</dbReference>
<feature type="transmembrane region" description="Helical" evidence="8">
    <location>
        <begin position="38"/>
        <end position="60"/>
    </location>
</feature>
<dbReference type="Pfam" id="PF00528">
    <property type="entry name" value="BPD_transp_1"/>
    <property type="match status" value="1"/>
</dbReference>
<dbReference type="InterPro" id="IPR010065">
    <property type="entry name" value="AA_ABC_transptr_permease_3TM"/>
</dbReference>
<evidence type="ECO:0000313" key="11">
    <source>
        <dbReference type="Proteomes" id="UP000256900"/>
    </source>
</evidence>
<name>A0A3D9YTG3_9HYPH</name>
<evidence type="ECO:0000256" key="6">
    <source>
        <dbReference type="ARBA" id="ARBA00022989"/>
    </source>
</evidence>
<dbReference type="Gene3D" id="1.10.3720.10">
    <property type="entry name" value="MetI-like"/>
    <property type="match status" value="1"/>
</dbReference>
<dbReference type="EMBL" id="QUMO01000005">
    <property type="protein sequence ID" value="REF84182.1"/>
    <property type="molecule type" value="Genomic_DNA"/>
</dbReference>
<evidence type="ECO:0000256" key="1">
    <source>
        <dbReference type="ARBA" id="ARBA00004429"/>
    </source>
</evidence>
<keyword evidence="11" id="KW-1185">Reference proteome</keyword>
<dbReference type="PANTHER" id="PTHR30614">
    <property type="entry name" value="MEMBRANE COMPONENT OF AMINO ACID ABC TRANSPORTER"/>
    <property type="match status" value="1"/>
</dbReference>
<evidence type="ECO:0000256" key="8">
    <source>
        <dbReference type="RuleBase" id="RU363032"/>
    </source>
</evidence>
<feature type="transmembrane region" description="Helical" evidence="8">
    <location>
        <begin position="300"/>
        <end position="319"/>
    </location>
</feature>
<reference evidence="10 11" key="1">
    <citation type="submission" date="2018-08" db="EMBL/GenBank/DDBJ databases">
        <title>Genomic Encyclopedia of Type Strains, Phase IV (KMG-IV): sequencing the most valuable type-strain genomes for metagenomic binning, comparative biology and taxonomic classification.</title>
        <authorList>
            <person name="Goeker M."/>
        </authorList>
    </citation>
    <scope>NUCLEOTIDE SEQUENCE [LARGE SCALE GENOMIC DNA]</scope>
    <source>
        <strain evidence="10 11">BW863</strain>
    </source>
</reference>
<sequence length="376" mass="41096">MTQAFVRAAPAPQLPPPKQADGRVAALSRNLLGSPKSLALTFGALVLVIWAVPDLLRYFIFGAVWHGDAVTCRATDGACWPFIAEKLPYFVYGSYPLDQRWRVDLVFAVGGLLIVWLLAPRAPARRLGLWLAFLVYPVLAFVLLYGWPALGLPRVASDLWGGMLVTLIVSAVGIVVSLPLGILLAFGRRFGPLAVRLTSVAFIEFMRGVPMIAVLFMANTMLPLFLPEGVEPDRLVRPLVGVALFASAYMAEVVRGGLQAIARGQNEAGQALGLRFWAIQRLVILPQVLRLTIPAITNTFIGLFKDTTLVATVGIFDFLRTVDSARLDPNWSGPTITPTAYAFAALVYFVCCFSLSRYAQGLERRLAAGYGRDRFQ</sequence>
<dbReference type="GO" id="GO:0006865">
    <property type="term" value="P:amino acid transport"/>
    <property type="evidence" value="ECO:0007669"/>
    <property type="project" value="TreeGrafter"/>
</dbReference>
<proteinExistence type="inferred from homology"/>
<dbReference type="RefSeq" id="WP_115837538.1">
    <property type="nucleotide sequence ID" value="NZ_CP025086.1"/>
</dbReference>
<feature type="domain" description="ABC transmembrane type-1" evidence="9">
    <location>
        <begin position="163"/>
        <end position="359"/>
    </location>
</feature>
<dbReference type="InterPro" id="IPR035906">
    <property type="entry name" value="MetI-like_sf"/>
</dbReference>
<evidence type="ECO:0000313" key="10">
    <source>
        <dbReference type="EMBL" id="REF84182.1"/>
    </source>
</evidence>
<dbReference type="Proteomes" id="UP000256900">
    <property type="component" value="Unassembled WGS sequence"/>
</dbReference>
<evidence type="ECO:0000256" key="7">
    <source>
        <dbReference type="ARBA" id="ARBA00023136"/>
    </source>
</evidence>
<feature type="transmembrane region" description="Helical" evidence="8">
    <location>
        <begin position="339"/>
        <end position="356"/>
    </location>
</feature>
<evidence type="ECO:0000256" key="4">
    <source>
        <dbReference type="ARBA" id="ARBA00022475"/>
    </source>
</evidence>
<dbReference type="PROSITE" id="PS50928">
    <property type="entry name" value="ABC_TM1"/>
    <property type="match status" value="1"/>
</dbReference>
<protein>
    <submittedName>
        <fullName evidence="10">Amino acid ABC transporter membrane protein 2 (PAAT family)</fullName>
    </submittedName>
</protein>
<gene>
    <name evidence="10" type="ORF">DES32_3029</name>
</gene>
<comment type="caution">
    <text evidence="10">The sequence shown here is derived from an EMBL/GenBank/DDBJ whole genome shotgun (WGS) entry which is preliminary data.</text>
</comment>
<feature type="transmembrane region" description="Helical" evidence="8">
    <location>
        <begin position="193"/>
        <end position="215"/>
    </location>
</feature>
<keyword evidence="3 8" id="KW-0813">Transport</keyword>
<dbReference type="CDD" id="cd06261">
    <property type="entry name" value="TM_PBP2"/>
    <property type="match status" value="1"/>
</dbReference>
<keyword evidence="5 8" id="KW-0812">Transmembrane</keyword>
<keyword evidence="7 8" id="KW-0472">Membrane</keyword>
<feature type="transmembrane region" description="Helical" evidence="8">
    <location>
        <begin position="235"/>
        <end position="254"/>
    </location>
</feature>
<dbReference type="PANTHER" id="PTHR30614:SF41">
    <property type="entry name" value="INNER MEMBRANE AMINO-ACID ABC TRANSPORTER PERMEASE PROTEIN YHDY"/>
    <property type="match status" value="1"/>
</dbReference>
<feature type="transmembrane region" description="Helical" evidence="8">
    <location>
        <begin position="101"/>
        <end position="120"/>
    </location>
</feature>
<dbReference type="SUPFAM" id="SSF161098">
    <property type="entry name" value="MetI-like"/>
    <property type="match status" value="1"/>
</dbReference>
<feature type="transmembrane region" description="Helical" evidence="8">
    <location>
        <begin position="127"/>
        <end position="147"/>
    </location>
</feature>
<dbReference type="GO" id="GO:0022857">
    <property type="term" value="F:transmembrane transporter activity"/>
    <property type="evidence" value="ECO:0007669"/>
    <property type="project" value="InterPro"/>
</dbReference>
<organism evidence="10 11">
    <name type="scientific">Methylovirgula ligni</name>
    <dbReference type="NCBI Taxonomy" id="569860"/>
    <lineage>
        <taxon>Bacteria</taxon>
        <taxon>Pseudomonadati</taxon>
        <taxon>Pseudomonadota</taxon>
        <taxon>Alphaproteobacteria</taxon>
        <taxon>Hyphomicrobiales</taxon>
        <taxon>Beijerinckiaceae</taxon>
        <taxon>Methylovirgula</taxon>
    </lineage>
</organism>
<comment type="subcellular location">
    <subcellularLocation>
        <location evidence="1">Cell inner membrane</location>
        <topology evidence="1">Multi-pass membrane protein</topology>
    </subcellularLocation>
    <subcellularLocation>
        <location evidence="8">Cell membrane</location>
        <topology evidence="8">Multi-pass membrane protein</topology>
    </subcellularLocation>
</comment>
<accession>A0A3D9YTG3</accession>
<evidence type="ECO:0000256" key="2">
    <source>
        <dbReference type="ARBA" id="ARBA00010072"/>
    </source>
</evidence>
<evidence type="ECO:0000259" key="9">
    <source>
        <dbReference type="PROSITE" id="PS50928"/>
    </source>
</evidence>
<dbReference type="NCBIfam" id="TIGR01726">
    <property type="entry name" value="HEQRo_perm_3TM"/>
    <property type="match status" value="1"/>
</dbReference>
<keyword evidence="6 8" id="KW-1133">Transmembrane helix</keyword>